<reference evidence="2" key="2">
    <citation type="submission" date="2023-01" db="EMBL/GenBank/DDBJ databases">
        <title>Gilvimarinus xylanilyticus HB14 isolated from Caulerpa lentillifera aquaculture base in Hainan, China.</title>
        <authorList>
            <person name="Zhang Y.-J."/>
        </authorList>
    </citation>
    <scope>NUCLEOTIDE SEQUENCE</scope>
    <source>
        <strain evidence="2">HB14</strain>
    </source>
</reference>
<dbReference type="RefSeq" id="WP_253967295.1">
    <property type="nucleotide sequence ID" value="NZ_JAMFTH010000001.1"/>
</dbReference>
<dbReference type="SUPFAM" id="SSF55729">
    <property type="entry name" value="Acyl-CoA N-acyltransferases (Nat)"/>
    <property type="match status" value="1"/>
</dbReference>
<name>A0A9X2I1M4_9GAMM</name>
<keyword evidence="3" id="KW-1185">Reference proteome</keyword>
<sequence>MALHALALQDYPTMTRLYRAWGEKAKCGKRDRVYTWQAPDIMAAARILEPAAGVYLLRHLTVAPEHRRRGVARSLMQALLPLNLPLYCYCRPYLGGFYQSLGLVSLAAAQVPAAIAEPYERYQKNGKDFMLMGTEVKGEHKGV</sequence>
<accession>A0A9X2I1M4</accession>
<proteinExistence type="predicted"/>
<reference evidence="2" key="1">
    <citation type="submission" date="2022-05" db="EMBL/GenBank/DDBJ databases">
        <authorList>
            <person name="Sun H.-N."/>
        </authorList>
    </citation>
    <scope>NUCLEOTIDE SEQUENCE</scope>
    <source>
        <strain evidence="2">HB14</strain>
    </source>
</reference>
<dbReference type="PROSITE" id="PS51186">
    <property type="entry name" value="GNAT"/>
    <property type="match status" value="1"/>
</dbReference>
<evidence type="ECO:0000313" key="2">
    <source>
        <dbReference type="EMBL" id="MCP8899033.1"/>
    </source>
</evidence>
<evidence type="ECO:0000259" key="1">
    <source>
        <dbReference type="PROSITE" id="PS51186"/>
    </source>
</evidence>
<gene>
    <name evidence="2" type="ORF">M6D89_06945</name>
</gene>
<dbReference type="AlphaFoldDB" id="A0A9X2I1M4"/>
<dbReference type="Proteomes" id="UP001139319">
    <property type="component" value="Unassembled WGS sequence"/>
</dbReference>
<dbReference type="EMBL" id="JAMFTH010000001">
    <property type="protein sequence ID" value="MCP8899033.1"/>
    <property type="molecule type" value="Genomic_DNA"/>
</dbReference>
<comment type="caution">
    <text evidence="2">The sequence shown here is derived from an EMBL/GenBank/DDBJ whole genome shotgun (WGS) entry which is preliminary data.</text>
</comment>
<evidence type="ECO:0000313" key="3">
    <source>
        <dbReference type="Proteomes" id="UP001139319"/>
    </source>
</evidence>
<dbReference type="Pfam" id="PF00583">
    <property type="entry name" value="Acetyltransf_1"/>
    <property type="match status" value="1"/>
</dbReference>
<dbReference type="InterPro" id="IPR016181">
    <property type="entry name" value="Acyl_CoA_acyltransferase"/>
</dbReference>
<dbReference type="CDD" id="cd04301">
    <property type="entry name" value="NAT_SF"/>
    <property type="match status" value="1"/>
</dbReference>
<feature type="domain" description="N-acetyltransferase" evidence="1">
    <location>
        <begin position="1"/>
        <end position="137"/>
    </location>
</feature>
<protein>
    <submittedName>
        <fullName evidence="2">GNAT family N-acetyltransferase</fullName>
    </submittedName>
</protein>
<dbReference type="Gene3D" id="3.40.630.30">
    <property type="match status" value="1"/>
</dbReference>
<organism evidence="2 3">
    <name type="scientific">Gilvimarinus xylanilyticus</name>
    <dbReference type="NCBI Taxonomy" id="2944139"/>
    <lineage>
        <taxon>Bacteria</taxon>
        <taxon>Pseudomonadati</taxon>
        <taxon>Pseudomonadota</taxon>
        <taxon>Gammaproteobacteria</taxon>
        <taxon>Cellvibrionales</taxon>
        <taxon>Cellvibrionaceae</taxon>
        <taxon>Gilvimarinus</taxon>
    </lineage>
</organism>
<dbReference type="InterPro" id="IPR000182">
    <property type="entry name" value="GNAT_dom"/>
</dbReference>
<dbReference type="GO" id="GO:0016747">
    <property type="term" value="F:acyltransferase activity, transferring groups other than amino-acyl groups"/>
    <property type="evidence" value="ECO:0007669"/>
    <property type="project" value="InterPro"/>
</dbReference>